<evidence type="ECO:0000313" key="3">
    <source>
        <dbReference type="EMBL" id="ORB04895.1"/>
    </source>
</evidence>
<gene>
    <name evidence="3" type="ORF">BST30_15610</name>
    <name evidence="2" type="ORF">MMAN_22420</name>
</gene>
<dbReference type="Pfam" id="PF12680">
    <property type="entry name" value="SnoaL_2"/>
    <property type="match status" value="1"/>
</dbReference>
<organism evidence="3 4">
    <name type="scientific">Mycobacterium mantenii</name>
    <dbReference type="NCBI Taxonomy" id="560555"/>
    <lineage>
        <taxon>Bacteria</taxon>
        <taxon>Bacillati</taxon>
        <taxon>Actinomycetota</taxon>
        <taxon>Actinomycetes</taxon>
        <taxon>Mycobacteriales</taxon>
        <taxon>Mycobacteriaceae</taxon>
        <taxon>Mycobacterium</taxon>
        <taxon>Mycobacterium avium complex (MAC)</taxon>
    </lineage>
</organism>
<reference evidence="2" key="3">
    <citation type="submission" date="2020-02" db="EMBL/GenBank/DDBJ databases">
        <authorList>
            <person name="Matsumoto Y."/>
            <person name="Motooka D."/>
            <person name="Nakamura S."/>
        </authorList>
    </citation>
    <scope>NUCLEOTIDE SEQUENCE</scope>
    <source>
        <strain evidence="2">JCM 18113</strain>
    </source>
</reference>
<dbReference type="InterPro" id="IPR032710">
    <property type="entry name" value="NTF2-like_dom_sf"/>
</dbReference>
<dbReference type="EMBL" id="AP022590">
    <property type="protein sequence ID" value="BBY38108.1"/>
    <property type="molecule type" value="Genomic_DNA"/>
</dbReference>
<protein>
    <recommendedName>
        <fullName evidence="1">SnoaL-like domain-containing protein</fullName>
    </recommendedName>
</protein>
<dbReference type="RefSeq" id="WP_083095926.1">
    <property type="nucleotide sequence ID" value="NZ_AP022590.1"/>
</dbReference>
<evidence type="ECO:0000313" key="4">
    <source>
        <dbReference type="Proteomes" id="UP000192760"/>
    </source>
</evidence>
<reference evidence="3 4" key="1">
    <citation type="submission" date="2017-02" db="EMBL/GenBank/DDBJ databases">
        <title>The new phylogeny of genus Mycobacterium.</title>
        <authorList>
            <person name="Tortoli E."/>
            <person name="Trovato A."/>
            <person name="Cirillo D.M."/>
        </authorList>
    </citation>
    <scope>NUCLEOTIDE SEQUENCE [LARGE SCALE GENOMIC DNA]</scope>
    <source>
        <strain evidence="3 4">DSM 45255</strain>
    </source>
</reference>
<evidence type="ECO:0000313" key="5">
    <source>
        <dbReference type="Proteomes" id="UP000465812"/>
    </source>
</evidence>
<dbReference type="SUPFAM" id="SSF54427">
    <property type="entry name" value="NTF2-like"/>
    <property type="match status" value="1"/>
</dbReference>
<proteinExistence type="predicted"/>
<dbReference type="EMBL" id="MVHW01000017">
    <property type="protein sequence ID" value="ORB04895.1"/>
    <property type="molecule type" value="Genomic_DNA"/>
</dbReference>
<dbReference type="Proteomes" id="UP000465812">
    <property type="component" value="Chromosome"/>
</dbReference>
<dbReference type="InterPro" id="IPR011944">
    <property type="entry name" value="Steroid_delta5-4_isomerase"/>
</dbReference>
<evidence type="ECO:0000259" key="1">
    <source>
        <dbReference type="Pfam" id="PF12680"/>
    </source>
</evidence>
<sequence length="144" mass="16578">MSEAATMVVGEWNWFSEEFVSSSEEQVVRRFLELWSTREADAMADLFAEDGVYDNVPEKAPMIGSQAVRKWLHMVFAHITRIDVEIQNIATRGEWVLVERLDDHVAGDRHMRLPVMNATRVVNGKIALFRDYYCRKTCAELGLV</sequence>
<dbReference type="AlphaFoldDB" id="A0A1X0FTA8"/>
<dbReference type="Gene3D" id="3.10.450.50">
    <property type="match status" value="1"/>
</dbReference>
<accession>A0A1X0FTA8</accession>
<dbReference type="Proteomes" id="UP000192760">
    <property type="component" value="Unassembled WGS sequence"/>
</dbReference>
<reference evidence="2 5" key="2">
    <citation type="journal article" date="2019" name="Emerg. Microbes Infect.">
        <title>Comprehensive subspecies identification of 175 nontuberculous mycobacteria species based on 7547 genomic profiles.</title>
        <authorList>
            <person name="Matsumoto Y."/>
            <person name="Kinjo T."/>
            <person name="Motooka D."/>
            <person name="Nabeya D."/>
            <person name="Jung N."/>
            <person name="Uechi K."/>
            <person name="Horii T."/>
            <person name="Iida T."/>
            <person name="Fujita J."/>
            <person name="Nakamura S."/>
        </authorList>
    </citation>
    <scope>NUCLEOTIDE SEQUENCE [LARGE SCALE GENOMIC DNA]</scope>
    <source>
        <strain evidence="2 5">JCM 18113</strain>
    </source>
</reference>
<feature type="domain" description="SnoaL-like" evidence="1">
    <location>
        <begin position="28"/>
        <end position="127"/>
    </location>
</feature>
<name>A0A1X0FTA8_MYCNT</name>
<keyword evidence="5" id="KW-1185">Reference proteome</keyword>
<dbReference type="InterPro" id="IPR037401">
    <property type="entry name" value="SnoaL-like"/>
</dbReference>
<dbReference type="STRING" id="560555.BST30_15610"/>
<evidence type="ECO:0000313" key="2">
    <source>
        <dbReference type="EMBL" id="BBY38108.1"/>
    </source>
</evidence>
<dbReference type="NCBIfam" id="TIGR02246">
    <property type="entry name" value="SgcJ/EcaC family oxidoreductase"/>
    <property type="match status" value="1"/>
</dbReference>